<name>A0A1H2BET2_9BRAD</name>
<protein>
    <submittedName>
        <fullName evidence="1">Uncharacterized protein</fullName>
    </submittedName>
</protein>
<evidence type="ECO:0000313" key="1">
    <source>
        <dbReference type="EMBL" id="SDT56765.1"/>
    </source>
</evidence>
<reference evidence="2" key="1">
    <citation type="submission" date="2016-10" db="EMBL/GenBank/DDBJ databases">
        <authorList>
            <person name="Varghese N."/>
            <person name="Submissions S."/>
        </authorList>
    </citation>
    <scope>NUCLEOTIDE SEQUENCE [LARGE SCALE GENOMIC DNA]</scope>
    <source>
        <strain evidence="2">GAS369</strain>
    </source>
</reference>
<evidence type="ECO:0000313" key="2">
    <source>
        <dbReference type="Proteomes" id="UP000243904"/>
    </source>
</evidence>
<dbReference type="AlphaFoldDB" id="A0A1H2BET2"/>
<sequence length="70" mass="7981">MHKQKKPAAELEEIVKQRIGAGDFKVTVHRNPETGWHATIYGRQPAEVHRCQIMAETVVAELCQHYDLAD</sequence>
<gene>
    <name evidence="1" type="ORF">SAMN05444158_7105</name>
</gene>
<dbReference type="Proteomes" id="UP000243904">
    <property type="component" value="Chromosome I"/>
</dbReference>
<organism evidence="1 2">
    <name type="scientific">Bradyrhizobium canariense</name>
    <dbReference type="NCBI Taxonomy" id="255045"/>
    <lineage>
        <taxon>Bacteria</taxon>
        <taxon>Pseudomonadati</taxon>
        <taxon>Pseudomonadota</taxon>
        <taxon>Alphaproteobacteria</taxon>
        <taxon>Hyphomicrobiales</taxon>
        <taxon>Nitrobacteraceae</taxon>
        <taxon>Bradyrhizobium</taxon>
    </lineage>
</organism>
<accession>A0A1H2BET2</accession>
<dbReference type="EMBL" id="LT629750">
    <property type="protein sequence ID" value="SDT56765.1"/>
    <property type="molecule type" value="Genomic_DNA"/>
</dbReference>
<proteinExistence type="predicted"/>
<keyword evidence="2" id="KW-1185">Reference proteome</keyword>
<dbReference type="RefSeq" id="WP_146690619.1">
    <property type="nucleotide sequence ID" value="NZ_LT629750.1"/>
</dbReference>